<evidence type="ECO:0000256" key="1">
    <source>
        <dbReference type="SAM" id="MobiDB-lite"/>
    </source>
</evidence>
<dbReference type="Proteomes" id="UP000652761">
    <property type="component" value="Unassembled WGS sequence"/>
</dbReference>
<organism evidence="2 3">
    <name type="scientific">Colocasia esculenta</name>
    <name type="common">Wild taro</name>
    <name type="synonym">Arum esculentum</name>
    <dbReference type="NCBI Taxonomy" id="4460"/>
    <lineage>
        <taxon>Eukaryota</taxon>
        <taxon>Viridiplantae</taxon>
        <taxon>Streptophyta</taxon>
        <taxon>Embryophyta</taxon>
        <taxon>Tracheophyta</taxon>
        <taxon>Spermatophyta</taxon>
        <taxon>Magnoliopsida</taxon>
        <taxon>Liliopsida</taxon>
        <taxon>Araceae</taxon>
        <taxon>Aroideae</taxon>
        <taxon>Colocasieae</taxon>
        <taxon>Colocasia</taxon>
    </lineage>
</organism>
<proteinExistence type="predicted"/>
<reference evidence="2" key="1">
    <citation type="submission" date="2017-07" db="EMBL/GenBank/DDBJ databases">
        <title>Taro Niue Genome Assembly and Annotation.</title>
        <authorList>
            <person name="Atibalentja N."/>
            <person name="Keating K."/>
            <person name="Fields C.J."/>
        </authorList>
    </citation>
    <scope>NUCLEOTIDE SEQUENCE</scope>
    <source>
        <strain evidence="2">Niue_2</strain>
        <tissue evidence="2">Leaf</tissue>
    </source>
</reference>
<evidence type="ECO:0000313" key="3">
    <source>
        <dbReference type="Proteomes" id="UP000652761"/>
    </source>
</evidence>
<comment type="caution">
    <text evidence="2">The sequence shown here is derived from an EMBL/GenBank/DDBJ whole genome shotgun (WGS) entry which is preliminary data.</text>
</comment>
<feature type="region of interest" description="Disordered" evidence="1">
    <location>
        <begin position="222"/>
        <end position="274"/>
    </location>
</feature>
<keyword evidence="3" id="KW-1185">Reference proteome</keyword>
<name>A0A843VUF3_COLES</name>
<accession>A0A843VUF3</accession>
<dbReference type="AlphaFoldDB" id="A0A843VUF3"/>
<feature type="compositionally biased region" description="Pro residues" evidence="1">
    <location>
        <begin position="252"/>
        <end position="263"/>
    </location>
</feature>
<evidence type="ECO:0000313" key="2">
    <source>
        <dbReference type="EMBL" id="MQL96604.1"/>
    </source>
</evidence>
<protein>
    <submittedName>
        <fullName evidence="2">Uncharacterized protein</fullName>
    </submittedName>
</protein>
<sequence>MLGVVVAMTSGGGVETGGARGVEEIELGSWDGRGALELGGGGVQSYEKTLTGWFFKLRVALVEHSTVVVTGFPVATRSRRIVASRFLERAPEPVASSKCDGVRGSVLGIEVLLDHDRRLYRDEIATGATLVSSPGARHLRACLRDRLLPLPGAPIPGRLLKGVLQAAGVLEPLTQSNRGKRWGQQRCVICRALLSGLVLRGEGCISNDDFDFLSLRKLPGDSMAGRTRHSSVPIQDEELRRTASGQREVPAPQGPPVPPPPPLVDYGTCKDLYK</sequence>
<gene>
    <name evidence="2" type="ORF">Taro_029285</name>
</gene>
<dbReference type="EMBL" id="NMUH01001935">
    <property type="protein sequence ID" value="MQL96604.1"/>
    <property type="molecule type" value="Genomic_DNA"/>
</dbReference>